<evidence type="ECO:0008006" key="5">
    <source>
        <dbReference type="Google" id="ProtNLM"/>
    </source>
</evidence>
<keyword evidence="1" id="KW-0175">Coiled coil</keyword>
<feature type="coiled-coil region" evidence="1">
    <location>
        <begin position="397"/>
        <end position="431"/>
    </location>
</feature>
<dbReference type="Proteomes" id="UP000649573">
    <property type="component" value="Unassembled WGS sequence"/>
</dbReference>
<dbReference type="PANTHER" id="PTHR48125">
    <property type="entry name" value="LP07818P1"/>
    <property type="match status" value="1"/>
</dbReference>
<feature type="coiled-coil region" evidence="1">
    <location>
        <begin position="848"/>
        <end position="876"/>
    </location>
</feature>
<feature type="region of interest" description="Disordered" evidence="2">
    <location>
        <begin position="288"/>
        <end position="308"/>
    </location>
</feature>
<feature type="coiled-coil region" evidence="1">
    <location>
        <begin position="100"/>
        <end position="127"/>
    </location>
</feature>
<evidence type="ECO:0000313" key="3">
    <source>
        <dbReference type="EMBL" id="GGU65103.1"/>
    </source>
</evidence>
<name>A0ABQ2V2E9_9PSEU</name>
<evidence type="ECO:0000256" key="2">
    <source>
        <dbReference type="SAM" id="MobiDB-lite"/>
    </source>
</evidence>
<evidence type="ECO:0000313" key="4">
    <source>
        <dbReference type="Proteomes" id="UP000649573"/>
    </source>
</evidence>
<accession>A0ABQ2V2E9</accession>
<sequence length="1396" mass="147416">MRTTEPSVASWRRRSIAAVIITVLLALVGGTVPAVAAPQQPAPVLQLQSAANEPVDEEYEFYKQLVQDIADHAEDVEVRDAAKAALAANTKEKLIWFLDHGETEARAKAAERKRAEATENRRKVEEWARTGGPNVKAGAQAALNSGDQAIRDFVAYGYEIALKQDKQQAEDDKAERERITARVRDMVEHGGPQVKIEGEALLLRGDYALIREFYLTGYAEANKRDHDFQATVEQALIDRNKAITELTALARRSEAAANARAEILRANINAVKALDDATTAMNMAAKAAHRSDQILQEDKPGRANGQKGRNADLDALRAEATRYADTAARASLAAAEATAQAQNAAVRLIDSGMTNGLDWAKVTIAIGGAAEAASKAAETAQHATEATLADSRALDANAGAQEHANNAKKYHDEAERQAQQAASLAAAALKQQEIAIGSRDRAAQQKVIAQNAAAKARQHAVNARNHRLSAQSAASNAVSKAQAAVKAHSDAVDASVREQAAIDAAQKTGRELKTATSVCFGKVSFAEQVETALRTARDEAIKQGKDADAATKDIAEAAGRARSEANAAEAWAGRARAAAAAANAEAERAAAAARAAKAAAARADQEAVNARRAADEANRLAIEATNVAVATQASADQTRLEAEAAVSEANAAVWQSTIADRASAAAAASASMIIDPARMAEVIARPYAGINGDARRALETAAKALLIGEEQSRSAREKAEEAARAATQAQDAATRAIGEVKPAYEAAARAAKSAEQAAQYAVNAHNAANEAAQHAAGAHSAASAAGQHASSARADAVGAGNAAAVASSAAQSAGQAAAAAEAIHQWAIKATDSIHAFANEVSTHLDQFLDAKERAAEAQRIAREAEQRKKDELNKEFYDGLMGVVACKNNAASPQCKELAAKVGEAAATALESLAEYARDAALCHGGDPAACDRFNEATKKIGNFAVEAAKGFAEGAVNTWNGIVKLAECGVQSVSQANTPACSEIWAGIKDLADNPYKLIHLDVWHENPGKAFGLLTFDIAAAAATAPIGGSGSALSKTLGVVATAVTKATTKIAEGLGRIGSFVVKLSDNVPNKLPGGFGEVINLSVKVENGIAKLDGAIAAIDGRLYKLESITLRAEGDLSRLEGSIARIEPKGGLDLKLTIENGVAKLENATFKFEQMEKLPPPKPLTPPKGVVKDGVWEMEEFGQKLRLEKVNNEAVDRFREKAISAESEITPKLKNVVNDIKNDLPSVDLEGLAHSVKGADSLKRKVVDKLSKNPDIDAVLGDVKDAVRYTMVADDASYVAAVERGIAALEAKGFVKMEVKNSWLQNRYVDKYRGINSVWKDPKTGQIFEFQFHTPKSLAAKTVEHPWYELHRVPGTTQLEIDHAIAQAELIFADVPFPTGAVRIPEFGQ</sequence>
<gene>
    <name evidence="3" type="ORF">GCM10010178_66370</name>
</gene>
<dbReference type="PANTHER" id="PTHR48125:SF10">
    <property type="entry name" value="OS12G0136300 PROTEIN"/>
    <property type="match status" value="1"/>
</dbReference>
<dbReference type="InterPro" id="IPR005506">
    <property type="entry name" value="DUF312_ALF"/>
</dbReference>
<dbReference type="RefSeq" id="WP_189257696.1">
    <property type="nucleotide sequence ID" value="NZ_BMRE01000039.1"/>
</dbReference>
<keyword evidence="4" id="KW-1185">Reference proteome</keyword>
<feature type="coiled-coil region" evidence="1">
    <location>
        <begin position="579"/>
        <end position="620"/>
    </location>
</feature>
<protein>
    <recommendedName>
        <fullName evidence="5">Methyl-accepting transducer domain-containing protein</fullName>
    </recommendedName>
</protein>
<dbReference type="Pfam" id="PF03752">
    <property type="entry name" value="ALF"/>
    <property type="match status" value="1"/>
</dbReference>
<proteinExistence type="predicted"/>
<organism evidence="3 4">
    <name type="scientific">Lentzea flava</name>
    <dbReference type="NCBI Taxonomy" id="103732"/>
    <lineage>
        <taxon>Bacteria</taxon>
        <taxon>Bacillati</taxon>
        <taxon>Actinomycetota</taxon>
        <taxon>Actinomycetes</taxon>
        <taxon>Pseudonocardiales</taxon>
        <taxon>Pseudonocardiaceae</taxon>
        <taxon>Lentzea</taxon>
    </lineage>
</organism>
<feature type="compositionally biased region" description="Basic and acidic residues" evidence="2">
    <location>
        <begin position="289"/>
        <end position="301"/>
    </location>
</feature>
<reference evidence="4" key="1">
    <citation type="journal article" date="2019" name="Int. J. Syst. Evol. Microbiol.">
        <title>The Global Catalogue of Microorganisms (GCM) 10K type strain sequencing project: providing services to taxonomists for standard genome sequencing and annotation.</title>
        <authorList>
            <consortium name="The Broad Institute Genomics Platform"/>
            <consortium name="The Broad Institute Genome Sequencing Center for Infectious Disease"/>
            <person name="Wu L."/>
            <person name="Ma J."/>
        </authorList>
    </citation>
    <scope>NUCLEOTIDE SEQUENCE [LARGE SCALE GENOMIC DNA]</scope>
    <source>
        <strain evidence="4">JCM 3296</strain>
    </source>
</reference>
<comment type="caution">
    <text evidence="3">The sequence shown here is derived from an EMBL/GenBank/DDBJ whole genome shotgun (WGS) entry which is preliminary data.</text>
</comment>
<evidence type="ECO:0000256" key="1">
    <source>
        <dbReference type="SAM" id="Coils"/>
    </source>
</evidence>
<dbReference type="EMBL" id="BMRE01000039">
    <property type="protein sequence ID" value="GGU65103.1"/>
    <property type="molecule type" value="Genomic_DNA"/>
</dbReference>